<reference evidence="1" key="1">
    <citation type="submission" date="2019-03" db="EMBL/GenBank/DDBJ databases">
        <title>Lake Tanganyika Metagenome-Assembled Genomes (MAGs).</title>
        <authorList>
            <person name="Tran P."/>
        </authorList>
    </citation>
    <scope>NUCLEOTIDE SEQUENCE</scope>
    <source>
        <strain evidence="1">K_DeepCast_65m_m2_066</strain>
    </source>
</reference>
<evidence type="ECO:0000313" key="2">
    <source>
        <dbReference type="Proteomes" id="UP000712673"/>
    </source>
</evidence>
<protein>
    <submittedName>
        <fullName evidence="1">DUF3368 domain-containing protein</fullName>
    </submittedName>
</protein>
<sequence length="41" mass="4592">AKPKALISQLKPILDDLITRAGFWVSAQLYERVLQAVGERP</sequence>
<proteinExistence type="predicted"/>
<accession>A0A938B619</accession>
<evidence type="ECO:0000313" key="1">
    <source>
        <dbReference type="EMBL" id="MBM3226243.1"/>
    </source>
</evidence>
<feature type="non-terminal residue" evidence="1">
    <location>
        <position position="1"/>
    </location>
</feature>
<gene>
    <name evidence="1" type="ORF">FJZ47_20965</name>
</gene>
<dbReference type="AlphaFoldDB" id="A0A938B619"/>
<dbReference type="EMBL" id="VGLS01000839">
    <property type="protein sequence ID" value="MBM3226243.1"/>
    <property type="molecule type" value="Genomic_DNA"/>
</dbReference>
<comment type="caution">
    <text evidence="1">The sequence shown here is derived from an EMBL/GenBank/DDBJ whole genome shotgun (WGS) entry which is preliminary data.</text>
</comment>
<organism evidence="1 2">
    <name type="scientific">Tectimicrobiota bacterium</name>
    <dbReference type="NCBI Taxonomy" id="2528274"/>
    <lineage>
        <taxon>Bacteria</taxon>
        <taxon>Pseudomonadati</taxon>
        <taxon>Nitrospinota/Tectimicrobiota group</taxon>
        <taxon>Candidatus Tectimicrobiota</taxon>
    </lineage>
</organism>
<name>A0A938B619_UNCTE</name>
<dbReference type="Proteomes" id="UP000712673">
    <property type="component" value="Unassembled WGS sequence"/>
</dbReference>
<dbReference type="InterPro" id="IPR021799">
    <property type="entry name" value="PIN-like_prokaryotic"/>
</dbReference>
<dbReference type="Pfam" id="PF11848">
    <property type="entry name" value="DUF3368"/>
    <property type="match status" value="1"/>
</dbReference>